<dbReference type="Proteomes" id="UP000295468">
    <property type="component" value="Unassembled WGS sequence"/>
</dbReference>
<organism evidence="1 2">
    <name type="scientific">Zeaxanthinibacter enoshimensis</name>
    <dbReference type="NCBI Taxonomy" id="392009"/>
    <lineage>
        <taxon>Bacteria</taxon>
        <taxon>Pseudomonadati</taxon>
        <taxon>Bacteroidota</taxon>
        <taxon>Flavobacteriia</taxon>
        <taxon>Flavobacteriales</taxon>
        <taxon>Flavobacteriaceae</taxon>
        <taxon>Zeaxanthinibacter</taxon>
    </lineage>
</organism>
<proteinExistence type="predicted"/>
<protein>
    <submittedName>
        <fullName evidence="1">Uncharacterized protein</fullName>
    </submittedName>
</protein>
<dbReference type="AlphaFoldDB" id="A0A4R6TUQ6"/>
<keyword evidence="2" id="KW-1185">Reference proteome</keyword>
<accession>A0A4R6TUQ6</accession>
<dbReference type="EMBL" id="SNYI01000001">
    <property type="protein sequence ID" value="TDQ32668.1"/>
    <property type="molecule type" value="Genomic_DNA"/>
</dbReference>
<name>A0A4R6TUQ6_9FLAO</name>
<sequence>MVLQEDHDIEQHDNVRSVPEQFKLITPWL</sequence>
<evidence type="ECO:0000313" key="2">
    <source>
        <dbReference type="Proteomes" id="UP000295468"/>
    </source>
</evidence>
<comment type="caution">
    <text evidence="1">The sequence shown here is derived from an EMBL/GenBank/DDBJ whole genome shotgun (WGS) entry which is preliminary data.</text>
</comment>
<gene>
    <name evidence="1" type="ORF">CLV82_0501</name>
</gene>
<evidence type="ECO:0000313" key="1">
    <source>
        <dbReference type="EMBL" id="TDQ32668.1"/>
    </source>
</evidence>
<reference evidence="1 2" key="1">
    <citation type="submission" date="2019-03" db="EMBL/GenBank/DDBJ databases">
        <title>Genomic Encyclopedia of Archaeal and Bacterial Type Strains, Phase II (KMG-II): from individual species to whole genera.</title>
        <authorList>
            <person name="Goeker M."/>
        </authorList>
    </citation>
    <scope>NUCLEOTIDE SEQUENCE [LARGE SCALE GENOMIC DNA]</scope>
    <source>
        <strain evidence="1 2">DSM 18435</strain>
    </source>
</reference>